<dbReference type="Proteomes" id="UP000092024">
    <property type="component" value="Unassembled WGS sequence"/>
</dbReference>
<dbReference type="RefSeq" id="WP_068680776.1">
    <property type="nucleotide sequence ID" value="NZ_LYPA01000038.1"/>
</dbReference>
<dbReference type="OrthoDB" id="384721at2"/>
<dbReference type="SUPFAM" id="SSF51695">
    <property type="entry name" value="PLC-like phosphodiesterases"/>
    <property type="match status" value="1"/>
</dbReference>
<feature type="domain" description="GP-PDE" evidence="1">
    <location>
        <begin position="3"/>
        <end position="240"/>
    </location>
</feature>
<dbReference type="AlphaFoldDB" id="A0A1A5YP55"/>
<dbReference type="Pfam" id="PF03009">
    <property type="entry name" value="GDPD"/>
    <property type="match status" value="1"/>
</dbReference>
<dbReference type="PROSITE" id="PS51704">
    <property type="entry name" value="GP_PDE"/>
    <property type="match status" value="1"/>
</dbReference>
<dbReference type="InterPro" id="IPR030395">
    <property type="entry name" value="GP_PDE_dom"/>
</dbReference>
<name>A0A1A5YP55_9BACL</name>
<organism evidence="2 3">
    <name type="scientific">Paenibacillus oryzae</name>
    <dbReference type="NCBI Taxonomy" id="1844972"/>
    <lineage>
        <taxon>Bacteria</taxon>
        <taxon>Bacillati</taxon>
        <taxon>Bacillota</taxon>
        <taxon>Bacilli</taxon>
        <taxon>Bacillales</taxon>
        <taxon>Paenibacillaceae</taxon>
        <taxon>Paenibacillus</taxon>
    </lineage>
</organism>
<dbReference type="GO" id="GO:0006629">
    <property type="term" value="P:lipid metabolic process"/>
    <property type="evidence" value="ECO:0007669"/>
    <property type="project" value="InterPro"/>
</dbReference>
<protein>
    <submittedName>
        <fullName evidence="2">Glycerophosphodiester phosphodiesterase</fullName>
    </submittedName>
</protein>
<comment type="caution">
    <text evidence="2">The sequence shown here is derived from an EMBL/GenBank/DDBJ whole genome shotgun (WGS) entry which is preliminary data.</text>
</comment>
<accession>A0A1A5YP55</accession>
<dbReference type="PANTHER" id="PTHR46211:SF14">
    <property type="entry name" value="GLYCEROPHOSPHODIESTER PHOSPHODIESTERASE"/>
    <property type="match status" value="1"/>
</dbReference>
<dbReference type="InterPro" id="IPR017946">
    <property type="entry name" value="PLC-like_Pdiesterase_TIM-brl"/>
</dbReference>
<dbReference type="EMBL" id="LYPA01000038">
    <property type="protein sequence ID" value="OBR67392.1"/>
    <property type="molecule type" value="Genomic_DNA"/>
</dbReference>
<dbReference type="GO" id="GO:0008081">
    <property type="term" value="F:phosphoric diester hydrolase activity"/>
    <property type="evidence" value="ECO:0007669"/>
    <property type="project" value="InterPro"/>
</dbReference>
<sequence>MKNPCVAHRGWSGRAPENTMAAIKLAIDADDIKWIEIDVQLSKDGVPVVIHDYNLRRTTNGRGEVKSWSASELSSLDAGSWFSSAFKGEPIPRLDEVLRAAKGKCMLNVELKTDGVRYPALEEKVLDRIRAFGMEDQVVLTSFHAGTLFKARKLNAGVRTGLILDAWRPSLIEELRSLGADFLSIGYSRLNRMRMELLNAAGIKCMAWTVNDKRSLARLMAMDSGLMLCTNYPERWREALTKQPRKLTGWLGMPFR</sequence>
<evidence type="ECO:0000313" key="2">
    <source>
        <dbReference type="EMBL" id="OBR67392.1"/>
    </source>
</evidence>
<evidence type="ECO:0000313" key="3">
    <source>
        <dbReference type="Proteomes" id="UP000092024"/>
    </source>
</evidence>
<dbReference type="STRING" id="1844972.A7K91_19470"/>
<proteinExistence type="predicted"/>
<reference evidence="2 3" key="1">
    <citation type="submission" date="2016-05" db="EMBL/GenBank/DDBJ databases">
        <title>Paenibacillus oryzae. sp. nov., isolated from the rice root.</title>
        <authorList>
            <person name="Zhang J."/>
            <person name="Zhang X."/>
        </authorList>
    </citation>
    <scope>NUCLEOTIDE SEQUENCE [LARGE SCALE GENOMIC DNA]</scope>
    <source>
        <strain evidence="2 3">1DrF-4</strain>
    </source>
</reference>
<gene>
    <name evidence="2" type="ORF">A7K91_19470</name>
</gene>
<evidence type="ECO:0000259" key="1">
    <source>
        <dbReference type="PROSITE" id="PS51704"/>
    </source>
</evidence>
<keyword evidence="3" id="KW-1185">Reference proteome</keyword>
<dbReference type="Gene3D" id="3.20.20.190">
    <property type="entry name" value="Phosphatidylinositol (PI) phosphodiesterase"/>
    <property type="match status" value="1"/>
</dbReference>
<dbReference type="PANTHER" id="PTHR46211">
    <property type="entry name" value="GLYCEROPHOSPHORYL DIESTER PHOSPHODIESTERASE"/>
    <property type="match status" value="1"/>
</dbReference>